<protein>
    <submittedName>
        <fullName evidence="4">3-hydroxybutyrate oligomer hydrolase family protein</fullName>
    </submittedName>
</protein>
<dbReference type="PROSITE" id="PS51257">
    <property type="entry name" value="PROKAR_LIPOPROTEIN"/>
    <property type="match status" value="1"/>
</dbReference>
<keyword evidence="1 4" id="KW-0378">Hydrolase</keyword>
<dbReference type="Pfam" id="PF10605">
    <property type="entry name" value="3HBOH"/>
    <property type="match status" value="1"/>
</dbReference>
<dbReference type="RefSeq" id="WP_377003391.1">
    <property type="nucleotide sequence ID" value="NZ_JBHSGG010000010.1"/>
</dbReference>
<evidence type="ECO:0000256" key="3">
    <source>
        <dbReference type="SAM" id="SignalP"/>
    </source>
</evidence>
<dbReference type="InterPro" id="IPR016582">
    <property type="entry name" value="OHBut_olig_hydro_put"/>
</dbReference>
<dbReference type="Proteomes" id="UP001595892">
    <property type="component" value="Unassembled WGS sequence"/>
</dbReference>
<dbReference type="GO" id="GO:0016787">
    <property type="term" value="F:hydrolase activity"/>
    <property type="evidence" value="ECO:0007669"/>
    <property type="project" value="UniProtKB-KW"/>
</dbReference>
<feature type="signal peptide" evidence="3">
    <location>
        <begin position="1"/>
        <end position="21"/>
    </location>
</feature>
<feature type="chain" id="PRO_5045338031" evidence="3">
    <location>
        <begin position="22"/>
        <end position="599"/>
    </location>
</feature>
<reference evidence="5" key="1">
    <citation type="journal article" date="2019" name="Int. J. Syst. Evol. Microbiol.">
        <title>The Global Catalogue of Microorganisms (GCM) 10K type strain sequencing project: providing services to taxonomists for standard genome sequencing and annotation.</title>
        <authorList>
            <consortium name="The Broad Institute Genomics Platform"/>
            <consortium name="The Broad Institute Genome Sequencing Center for Infectious Disease"/>
            <person name="Wu L."/>
            <person name="Ma J."/>
        </authorList>
    </citation>
    <scope>NUCLEOTIDE SEQUENCE [LARGE SCALE GENOMIC DNA]</scope>
    <source>
        <strain evidence="5">CGMCC 1.13574</strain>
    </source>
</reference>
<keyword evidence="3" id="KW-0732">Signal</keyword>
<sequence length="599" mass="61845">MTRTSIACLSGLLGLAAAACAPVPVAPELPVASEAPRVTAHRAGDDLLTAGLGADGLRAAIPPAFADPAAPTAGELRRRAIWANWRGIADLAPGGGYGEVYGRLDPVPGREYHAYAHIPGARQPHRVLVQVPDAFDRDARCVVVAASSGSRGIYGAIALAGAWGLPRGCAVAYTDKGAGTGYVDLATGQGAGLDGRPATGAAREFRVDAAADRGVAVKHAHSQDNPEADWGLHVKQAATFALEALDRAFPDAPPHRFGNVRVIAVGVSNGGGAVLRAAEDGEGWLDGVVAISPNVHPGEGGRPLYDYATEAALLMPCALAAEDFDALPMARPQGAVPPAWRARCASLHAAGLLEATTPAAQAREAHARLRAAGWSDAALEAGALSVAFDLWRSIVATYASAYARTPAGGMPCGYAFRAEGDDPAQRAAWWADASGIPPGAGVALAEAHAGDGADPHVPGLLCLRRLWTGDGAQAEALRAGVAATRAGPPRPGLPVIVVHGLDDGLIPEAFSGGPYAARARAAGRDLRYWRVHHAQHFDAFLGLPALAARYVPLMPYAYHALDRMAAHLDGAPLPEDAEIEPVPRRPGETLAVEGLRLPE</sequence>
<dbReference type="EMBL" id="JBHSGG010000010">
    <property type="protein sequence ID" value="MFC4727376.1"/>
    <property type="molecule type" value="Genomic_DNA"/>
</dbReference>
<evidence type="ECO:0000256" key="1">
    <source>
        <dbReference type="ARBA" id="ARBA00022801"/>
    </source>
</evidence>
<evidence type="ECO:0000256" key="2">
    <source>
        <dbReference type="SAM" id="MobiDB-lite"/>
    </source>
</evidence>
<organism evidence="4 5">
    <name type="scientific">Coralloluteibacterium thermophilum</name>
    <dbReference type="NCBI Taxonomy" id="2707049"/>
    <lineage>
        <taxon>Bacteria</taxon>
        <taxon>Pseudomonadati</taxon>
        <taxon>Pseudomonadota</taxon>
        <taxon>Gammaproteobacteria</taxon>
        <taxon>Lysobacterales</taxon>
        <taxon>Lysobacteraceae</taxon>
        <taxon>Coralloluteibacterium</taxon>
    </lineage>
</organism>
<comment type="caution">
    <text evidence="4">The sequence shown here is derived from an EMBL/GenBank/DDBJ whole genome shotgun (WGS) entry which is preliminary data.</text>
</comment>
<name>A0ABV9NJI1_9GAMM</name>
<dbReference type="InterPro" id="IPR029058">
    <property type="entry name" value="AB_hydrolase_fold"/>
</dbReference>
<dbReference type="SUPFAM" id="SSF53474">
    <property type="entry name" value="alpha/beta-Hydrolases"/>
    <property type="match status" value="2"/>
</dbReference>
<dbReference type="Gene3D" id="3.40.50.1820">
    <property type="entry name" value="alpha/beta hydrolase"/>
    <property type="match status" value="1"/>
</dbReference>
<evidence type="ECO:0000313" key="4">
    <source>
        <dbReference type="EMBL" id="MFC4727376.1"/>
    </source>
</evidence>
<keyword evidence="5" id="KW-1185">Reference proteome</keyword>
<accession>A0ABV9NJI1</accession>
<gene>
    <name evidence="4" type="ORF">ACFO3Q_04230</name>
</gene>
<evidence type="ECO:0000313" key="5">
    <source>
        <dbReference type="Proteomes" id="UP001595892"/>
    </source>
</evidence>
<proteinExistence type="predicted"/>
<feature type="region of interest" description="Disordered" evidence="2">
    <location>
        <begin position="575"/>
        <end position="599"/>
    </location>
</feature>